<evidence type="ECO:0000313" key="2">
    <source>
        <dbReference type="EnsemblMetazoa" id="GPAI045165-PA"/>
    </source>
</evidence>
<feature type="transmembrane region" description="Helical" evidence="1">
    <location>
        <begin position="143"/>
        <end position="170"/>
    </location>
</feature>
<dbReference type="Proteomes" id="UP000092445">
    <property type="component" value="Unassembled WGS sequence"/>
</dbReference>
<keyword evidence="1" id="KW-0812">Transmembrane</keyword>
<dbReference type="VEuPathDB" id="VectorBase:GPAI045165"/>
<feature type="transmembrane region" description="Helical" evidence="1">
    <location>
        <begin position="215"/>
        <end position="240"/>
    </location>
</feature>
<sequence length="242" mass="25384">MPVFEFSAAMACMYNSNISNWRRDSLSCIDFMEFVMAKTTTTTINTFMITPKKDCAIVSFPKNSKNKQTNGLRYCGRLWYCCRCCGGLTVVIGTVEESSVVSTGVVTIVVSSLVGVPGVVVIDVGVFSVVVGAVEGFFVDSTVVVTIVVSSLVEVTGVVVINVGVFSIVVDAVEGFSVVSTVVVTIVVSSLVEVTGVVVINVGVFSVVVDAVEGFSVVSTVVVTIVVSSLVEVTGVVVICKM</sequence>
<name>A0A1B0AGR5_GLOPL</name>
<feature type="transmembrane region" description="Helical" evidence="1">
    <location>
        <begin position="182"/>
        <end position="209"/>
    </location>
</feature>
<organism evidence="2 3">
    <name type="scientific">Glossina pallidipes</name>
    <name type="common">Tsetse fly</name>
    <dbReference type="NCBI Taxonomy" id="7398"/>
    <lineage>
        <taxon>Eukaryota</taxon>
        <taxon>Metazoa</taxon>
        <taxon>Ecdysozoa</taxon>
        <taxon>Arthropoda</taxon>
        <taxon>Hexapoda</taxon>
        <taxon>Insecta</taxon>
        <taxon>Pterygota</taxon>
        <taxon>Neoptera</taxon>
        <taxon>Endopterygota</taxon>
        <taxon>Diptera</taxon>
        <taxon>Brachycera</taxon>
        <taxon>Muscomorpha</taxon>
        <taxon>Hippoboscoidea</taxon>
        <taxon>Glossinidae</taxon>
        <taxon>Glossina</taxon>
    </lineage>
</organism>
<proteinExistence type="predicted"/>
<evidence type="ECO:0000313" key="3">
    <source>
        <dbReference type="Proteomes" id="UP000092445"/>
    </source>
</evidence>
<keyword evidence="3" id="KW-1185">Reference proteome</keyword>
<accession>A0A1B0AGR5</accession>
<feature type="transmembrane region" description="Helical" evidence="1">
    <location>
        <begin position="105"/>
        <end position="131"/>
    </location>
</feature>
<keyword evidence="1" id="KW-0472">Membrane</keyword>
<protein>
    <submittedName>
        <fullName evidence="2">Uncharacterized protein</fullName>
    </submittedName>
</protein>
<dbReference type="AlphaFoldDB" id="A0A1B0AGR5"/>
<evidence type="ECO:0000256" key="1">
    <source>
        <dbReference type="SAM" id="Phobius"/>
    </source>
</evidence>
<keyword evidence="1" id="KW-1133">Transmembrane helix</keyword>
<reference evidence="3" key="1">
    <citation type="submission" date="2014-03" db="EMBL/GenBank/DDBJ databases">
        <authorList>
            <person name="Aksoy S."/>
            <person name="Warren W."/>
            <person name="Wilson R.K."/>
        </authorList>
    </citation>
    <scope>NUCLEOTIDE SEQUENCE [LARGE SCALE GENOMIC DNA]</scope>
    <source>
        <strain evidence="3">IAEA</strain>
    </source>
</reference>
<dbReference type="EnsemblMetazoa" id="GPAI045165-RA">
    <property type="protein sequence ID" value="GPAI045165-PA"/>
    <property type="gene ID" value="GPAI045165"/>
</dbReference>
<reference evidence="2" key="2">
    <citation type="submission" date="2020-05" db="UniProtKB">
        <authorList>
            <consortium name="EnsemblMetazoa"/>
        </authorList>
    </citation>
    <scope>IDENTIFICATION</scope>
    <source>
        <strain evidence="2">IAEA</strain>
    </source>
</reference>